<evidence type="ECO:0000259" key="3">
    <source>
        <dbReference type="PROSITE" id="PS51462"/>
    </source>
</evidence>
<dbReference type="AlphaFoldDB" id="A0A318Q0I7"/>
<evidence type="ECO:0000313" key="4">
    <source>
        <dbReference type="EMBL" id="PYD64705.1"/>
    </source>
</evidence>
<dbReference type="EMBL" id="NKUF01000001">
    <property type="protein sequence ID" value="PYD64705.1"/>
    <property type="molecule type" value="Genomic_DNA"/>
</dbReference>
<keyword evidence="2 4" id="KW-0378">Hydrolase</keyword>
<dbReference type="OrthoDB" id="9801098at2"/>
<dbReference type="InterPro" id="IPR000086">
    <property type="entry name" value="NUDIX_hydrolase_dom"/>
</dbReference>
<gene>
    <name evidence="4" type="ORF">CFR72_00695</name>
</gene>
<evidence type="ECO:0000256" key="2">
    <source>
        <dbReference type="ARBA" id="ARBA00022801"/>
    </source>
</evidence>
<protein>
    <submittedName>
        <fullName evidence="4">Nucleoside triphosphate hydrolase</fullName>
    </submittedName>
</protein>
<name>A0A318Q0I7_9PROT</name>
<proteinExistence type="predicted"/>
<dbReference type="Pfam" id="PF00293">
    <property type="entry name" value="NUDIX"/>
    <property type="match status" value="1"/>
</dbReference>
<dbReference type="CDD" id="cd04690">
    <property type="entry name" value="NUDIX_Hydrolase"/>
    <property type="match status" value="1"/>
</dbReference>
<dbReference type="PROSITE" id="PS51462">
    <property type="entry name" value="NUDIX"/>
    <property type="match status" value="1"/>
</dbReference>
<dbReference type="Gene3D" id="3.90.79.10">
    <property type="entry name" value="Nucleoside Triphosphate Pyrophosphohydrolase"/>
    <property type="match status" value="1"/>
</dbReference>
<dbReference type="InterPro" id="IPR015797">
    <property type="entry name" value="NUDIX_hydrolase-like_dom_sf"/>
</dbReference>
<reference evidence="4 5" key="1">
    <citation type="submission" date="2017-07" db="EMBL/GenBank/DDBJ databases">
        <title>A draft genome sequence of Gluconacetobacter entanii LTH 4560.</title>
        <authorList>
            <person name="Skraban J."/>
            <person name="Cleenwerck I."/>
            <person name="Vandamme P."/>
            <person name="Trcek J."/>
        </authorList>
    </citation>
    <scope>NUCLEOTIDE SEQUENCE [LARGE SCALE GENOMIC DNA]</scope>
    <source>
        <strain evidence="4 5">LTH 4560</strain>
    </source>
</reference>
<evidence type="ECO:0000313" key="5">
    <source>
        <dbReference type="Proteomes" id="UP000248301"/>
    </source>
</evidence>
<dbReference type="Proteomes" id="UP000248301">
    <property type="component" value="Unassembled WGS sequence"/>
</dbReference>
<sequence length="133" mass="14373">MTTRDIRVVCAAIVRDGALLCVRKAGTDLFMLPGGKPEAGEDALATLHREVTEELGCDLHPGSARLLGQYAAPAAHEAGCTVRADIWRADLSGAPRAQAEIAELRWVDLHDRTVEPVLAPLLRTQVMPLLRQS</sequence>
<dbReference type="PANTHER" id="PTHR43046">
    <property type="entry name" value="GDP-MANNOSE MANNOSYL HYDROLASE"/>
    <property type="match status" value="1"/>
</dbReference>
<accession>A0A318Q0I7</accession>
<dbReference type="PROSITE" id="PS00893">
    <property type="entry name" value="NUDIX_BOX"/>
    <property type="match status" value="1"/>
</dbReference>
<comment type="cofactor">
    <cofactor evidence="1">
        <name>Mg(2+)</name>
        <dbReference type="ChEBI" id="CHEBI:18420"/>
    </cofactor>
</comment>
<dbReference type="RefSeq" id="WP_110912144.1">
    <property type="nucleotide sequence ID" value="NZ_NKUF01000001.1"/>
</dbReference>
<evidence type="ECO:0000256" key="1">
    <source>
        <dbReference type="ARBA" id="ARBA00001946"/>
    </source>
</evidence>
<comment type="caution">
    <text evidence="4">The sequence shown here is derived from an EMBL/GenBank/DDBJ whole genome shotgun (WGS) entry which is preliminary data.</text>
</comment>
<dbReference type="InterPro" id="IPR020084">
    <property type="entry name" value="NUDIX_hydrolase_CS"/>
</dbReference>
<feature type="domain" description="Nudix hydrolase" evidence="3">
    <location>
        <begin position="4"/>
        <end position="129"/>
    </location>
</feature>
<organism evidence="4 5">
    <name type="scientific">Gluconacetobacter entanii</name>
    <dbReference type="NCBI Taxonomy" id="108528"/>
    <lineage>
        <taxon>Bacteria</taxon>
        <taxon>Pseudomonadati</taxon>
        <taxon>Pseudomonadota</taxon>
        <taxon>Alphaproteobacteria</taxon>
        <taxon>Acetobacterales</taxon>
        <taxon>Acetobacteraceae</taxon>
        <taxon>Gluconacetobacter</taxon>
    </lineage>
</organism>
<dbReference type="PANTHER" id="PTHR43046:SF2">
    <property type="entry name" value="8-OXO-DGTP DIPHOSPHATASE-RELATED"/>
    <property type="match status" value="1"/>
</dbReference>
<dbReference type="GO" id="GO:0016787">
    <property type="term" value="F:hydrolase activity"/>
    <property type="evidence" value="ECO:0007669"/>
    <property type="project" value="UniProtKB-KW"/>
</dbReference>
<dbReference type="SUPFAM" id="SSF55811">
    <property type="entry name" value="Nudix"/>
    <property type="match status" value="1"/>
</dbReference>